<dbReference type="GO" id="GO:0004377">
    <property type="term" value="F:GDP-Man:Man(3)GlcNAc(2)-PP-Dol alpha-1,2-mannosyltransferase activity"/>
    <property type="evidence" value="ECO:0007669"/>
    <property type="project" value="InterPro"/>
</dbReference>
<protein>
    <submittedName>
        <fullName evidence="2">Glycosyl transferase</fullName>
    </submittedName>
</protein>
<sequence>MSKYAVVGHHYWGRPGGGELVCAATVVALEEVGYLPVLTSPVDFDSGKYVDWFGIDLSKYPKHTWGLKLRAFGLYLRLVSWRAMSSALKKYDADLLFTDVSYVKPLSKLRFEGVKIIEYIHFPFEVSLNPKYSGLGFHYSQDPYIKERYSSFPLNLYLWSFAKFSKYFMCENPFHCVDLVLTNSRWTARVVKEAFGENPIVLNPPIPPNVEVVGVSKPFEERRNLIVMLGRFSEEKRYHWVVSELYPKLKNELPEVKVVIFGGAGTRTAYTYLNKLRELAEKHGVKVSNDLRVDAHIYLIPDAKRETVNKAMDEAKAFLHATINEHWGVAVAEAMARGLPVVVHKSGGAWTDLAEEGTYGLGYQTTEEA</sequence>
<dbReference type="GO" id="GO:0016020">
    <property type="term" value="C:membrane"/>
    <property type="evidence" value="ECO:0007669"/>
    <property type="project" value="TreeGrafter"/>
</dbReference>
<accession>A0A2R7Y4U5</accession>
<dbReference type="InterPro" id="IPR001296">
    <property type="entry name" value="Glyco_trans_1"/>
</dbReference>
<organism evidence="2 3">
    <name type="scientific">Zestosphaera tikiterensis</name>
    <dbReference type="NCBI Taxonomy" id="1973259"/>
    <lineage>
        <taxon>Archaea</taxon>
        <taxon>Thermoproteota</taxon>
        <taxon>Thermoprotei</taxon>
        <taxon>Desulfurococcales</taxon>
        <taxon>Desulfurococcaceae</taxon>
        <taxon>Zestosphaera</taxon>
    </lineage>
</organism>
<feature type="non-terminal residue" evidence="2">
    <location>
        <position position="369"/>
    </location>
</feature>
<name>A0A2R7Y4U5_9CREN</name>
<dbReference type="GO" id="GO:0006487">
    <property type="term" value="P:protein N-linked glycosylation"/>
    <property type="evidence" value="ECO:0007669"/>
    <property type="project" value="TreeGrafter"/>
</dbReference>
<reference evidence="2" key="1">
    <citation type="submission" date="2017-04" db="EMBL/GenBank/DDBJ databases">
        <authorList>
            <person name="Afonso C.L."/>
            <person name="Miller P.J."/>
            <person name="Scott M.A."/>
            <person name="Spackman E."/>
            <person name="Goraichik I."/>
            <person name="Dimitrov K.M."/>
            <person name="Suarez D.L."/>
            <person name="Swayne D.E."/>
        </authorList>
    </citation>
    <scope>NUCLEOTIDE SEQUENCE</scope>
    <source>
        <strain evidence="2">NZ3</strain>
    </source>
</reference>
<proteinExistence type="predicted"/>
<dbReference type="Proteomes" id="UP000244093">
    <property type="component" value="Unassembled WGS sequence"/>
</dbReference>
<evidence type="ECO:0000259" key="1">
    <source>
        <dbReference type="Pfam" id="PF00534"/>
    </source>
</evidence>
<comment type="caution">
    <text evidence="2">The sequence shown here is derived from an EMBL/GenBank/DDBJ whole genome shotgun (WGS) entry which is preliminary data.</text>
</comment>
<dbReference type="SUPFAM" id="SSF53756">
    <property type="entry name" value="UDP-Glycosyltransferase/glycogen phosphorylase"/>
    <property type="match status" value="1"/>
</dbReference>
<dbReference type="PANTHER" id="PTHR45919:SF1">
    <property type="entry name" value="GDP-MAN:MAN(3)GLCNAC(2)-PP-DOL ALPHA-1,2-MANNOSYLTRANSFERASE"/>
    <property type="match status" value="1"/>
</dbReference>
<dbReference type="Pfam" id="PF00534">
    <property type="entry name" value="Glycos_transf_1"/>
    <property type="match status" value="1"/>
</dbReference>
<dbReference type="PANTHER" id="PTHR45919">
    <property type="entry name" value="GDP-MAN:MAN(3)GLCNAC(2)-PP-DOL ALPHA-1,2-MANNOSYLTRANSFERASE"/>
    <property type="match status" value="1"/>
</dbReference>
<feature type="domain" description="Glycosyl transferase family 1" evidence="1">
    <location>
        <begin position="218"/>
        <end position="349"/>
    </location>
</feature>
<evidence type="ECO:0000313" key="3">
    <source>
        <dbReference type="Proteomes" id="UP000244093"/>
    </source>
</evidence>
<reference evidence="2" key="2">
    <citation type="journal article" date="2018" name="Syst. Appl. Microbiol.">
        <title>A new symbiotic nanoarchaeote (Candidatus Nanoclepta minutus) and its host (Zestosphaera tikiterensis gen. nov., sp. nov.) from a New Zealand hot spring.</title>
        <authorList>
            <person name="St John E."/>
            <person name="Liu Y."/>
            <person name="Podar M."/>
            <person name="Stott M.B."/>
            <person name="Meneghin J."/>
            <person name="Chen Z."/>
            <person name="Lagutin K."/>
            <person name="Mitchell K."/>
            <person name="Reysenbach A.L."/>
        </authorList>
    </citation>
    <scope>NUCLEOTIDE SEQUENCE [LARGE SCALE GENOMIC DNA]</scope>
    <source>
        <strain evidence="2">NZ3</strain>
    </source>
</reference>
<evidence type="ECO:0000313" key="2">
    <source>
        <dbReference type="EMBL" id="PUA32566.1"/>
    </source>
</evidence>
<dbReference type="AlphaFoldDB" id="A0A2R7Y4U5"/>
<dbReference type="InterPro" id="IPR038013">
    <property type="entry name" value="ALG11"/>
</dbReference>
<keyword evidence="2" id="KW-0808">Transferase</keyword>
<dbReference type="Gene3D" id="3.40.50.2000">
    <property type="entry name" value="Glycogen Phosphorylase B"/>
    <property type="match status" value="1"/>
</dbReference>
<gene>
    <name evidence="2" type="ORF">B7O98_07940</name>
</gene>
<dbReference type="EMBL" id="NBVN01000004">
    <property type="protein sequence ID" value="PUA32566.1"/>
    <property type="molecule type" value="Genomic_DNA"/>
</dbReference>